<proteinExistence type="predicted"/>
<dbReference type="EMBL" id="KI964632">
    <property type="protein sequence ID" value="EUC32477.1"/>
    <property type="molecule type" value="Genomic_DNA"/>
</dbReference>
<organism evidence="2 3">
    <name type="scientific">Cochliobolus carbonum (strain 26-R-13)</name>
    <name type="common">Maize leaf spot fungus</name>
    <name type="synonym">Bipolaris zeicola</name>
    <dbReference type="NCBI Taxonomy" id="930089"/>
    <lineage>
        <taxon>Eukaryota</taxon>
        <taxon>Fungi</taxon>
        <taxon>Dikarya</taxon>
        <taxon>Ascomycota</taxon>
        <taxon>Pezizomycotina</taxon>
        <taxon>Dothideomycetes</taxon>
        <taxon>Pleosporomycetidae</taxon>
        <taxon>Pleosporales</taxon>
        <taxon>Pleosporineae</taxon>
        <taxon>Pleosporaceae</taxon>
        <taxon>Bipolaris</taxon>
    </lineage>
</organism>
<feature type="non-terminal residue" evidence="2">
    <location>
        <position position="1"/>
    </location>
</feature>
<accession>W6XYD8</accession>
<name>W6XYD8_COCC2</name>
<sequence length="102" mass="10994">LLPPNPKTSILPPLSPPKSPIHATTLFYSTWPEQAPSQQKTTPRNAPTPLSIGNPVIGLFEPPPPGHGKLSLAKISCSPLLSHIPIIGTIWYLSHLCLPRLV</sequence>
<dbReference type="GeneID" id="19154602"/>
<protein>
    <submittedName>
        <fullName evidence="2">Uncharacterized protein</fullName>
    </submittedName>
</protein>
<dbReference type="KEGG" id="bze:COCCADRAFT_98567"/>
<evidence type="ECO:0000313" key="2">
    <source>
        <dbReference type="EMBL" id="EUC32477.1"/>
    </source>
</evidence>
<dbReference type="RefSeq" id="XP_007713222.1">
    <property type="nucleotide sequence ID" value="XM_007715032.1"/>
</dbReference>
<evidence type="ECO:0000313" key="3">
    <source>
        <dbReference type="Proteomes" id="UP000053841"/>
    </source>
</evidence>
<feature type="region of interest" description="Disordered" evidence="1">
    <location>
        <begin position="1"/>
        <end position="20"/>
    </location>
</feature>
<keyword evidence="3" id="KW-1185">Reference proteome</keyword>
<gene>
    <name evidence="2" type="ORF">COCCADRAFT_98567</name>
</gene>
<reference evidence="2 3" key="1">
    <citation type="journal article" date="2013" name="PLoS Genet.">
        <title>Comparative genome structure, secondary metabolite, and effector coding capacity across Cochliobolus pathogens.</title>
        <authorList>
            <person name="Condon B.J."/>
            <person name="Leng Y."/>
            <person name="Wu D."/>
            <person name="Bushley K.E."/>
            <person name="Ohm R.A."/>
            <person name="Otillar R."/>
            <person name="Martin J."/>
            <person name="Schackwitz W."/>
            <person name="Grimwood J."/>
            <person name="MohdZainudin N."/>
            <person name="Xue C."/>
            <person name="Wang R."/>
            <person name="Manning V.A."/>
            <person name="Dhillon B."/>
            <person name="Tu Z.J."/>
            <person name="Steffenson B.J."/>
            <person name="Salamov A."/>
            <person name="Sun H."/>
            <person name="Lowry S."/>
            <person name="LaButti K."/>
            <person name="Han J."/>
            <person name="Copeland A."/>
            <person name="Lindquist E."/>
            <person name="Barry K."/>
            <person name="Schmutz J."/>
            <person name="Baker S.E."/>
            <person name="Ciuffetti L.M."/>
            <person name="Grigoriev I.V."/>
            <person name="Zhong S."/>
            <person name="Turgeon B.G."/>
        </authorList>
    </citation>
    <scope>NUCLEOTIDE SEQUENCE [LARGE SCALE GENOMIC DNA]</scope>
    <source>
        <strain evidence="2 3">26-R-13</strain>
    </source>
</reference>
<dbReference type="AlphaFoldDB" id="W6XYD8"/>
<evidence type="ECO:0000256" key="1">
    <source>
        <dbReference type="SAM" id="MobiDB-lite"/>
    </source>
</evidence>
<dbReference type="HOGENOM" id="CLU_2284026_0_0_1"/>
<dbReference type="Proteomes" id="UP000053841">
    <property type="component" value="Unassembled WGS sequence"/>
</dbReference>